<dbReference type="AlphaFoldDB" id="A0AAD5RV88"/>
<dbReference type="Pfam" id="PF05730">
    <property type="entry name" value="CFEM"/>
    <property type="match status" value="1"/>
</dbReference>
<dbReference type="GO" id="GO:0005576">
    <property type="term" value="C:extracellular region"/>
    <property type="evidence" value="ECO:0007669"/>
    <property type="project" value="UniProtKB-SubCell"/>
</dbReference>
<evidence type="ECO:0000256" key="5">
    <source>
        <dbReference type="ARBA" id="ARBA00022525"/>
    </source>
</evidence>
<keyword evidence="10 15" id="KW-0408">Iron</keyword>
<keyword evidence="14" id="KW-0449">Lipoprotein</keyword>
<feature type="chain" id="PRO_5042192013" evidence="17">
    <location>
        <begin position="18"/>
        <end position="186"/>
    </location>
</feature>
<dbReference type="InterPro" id="IPR008427">
    <property type="entry name" value="Extracellular_membr_CFEM_dom"/>
</dbReference>
<feature type="disulfide bond" evidence="15">
    <location>
        <begin position="42"/>
        <end position="49"/>
    </location>
</feature>
<keyword evidence="20" id="KW-1185">Reference proteome</keyword>
<comment type="caution">
    <text evidence="15">Lacks conserved residue(s) required for the propagation of feature annotation.</text>
</comment>
<evidence type="ECO:0000256" key="3">
    <source>
        <dbReference type="ARBA" id="ARBA00010031"/>
    </source>
</evidence>
<evidence type="ECO:0000256" key="13">
    <source>
        <dbReference type="ARBA" id="ARBA00023180"/>
    </source>
</evidence>
<dbReference type="PANTHER" id="PTHR37928">
    <property type="entry name" value="CFEM DOMAIN PROTEIN (AFU_ORTHOLOGUE AFUA_6G14090)"/>
    <property type="match status" value="1"/>
</dbReference>
<gene>
    <name evidence="19" type="ORF">MKZ38_008102</name>
</gene>
<feature type="region of interest" description="Disordered" evidence="16">
    <location>
        <begin position="99"/>
        <end position="161"/>
    </location>
</feature>
<feature type="compositionally biased region" description="Low complexity" evidence="16">
    <location>
        <begin position="99"/>
        <end position="132"/>
    </location>
</feature>
<keyword evidence="7" id="KW-0336">GPI-anchor</keyword>
<name>A0AAD5RV88_9PEZI</name>
<evidence type="ECO:0000256" key="11">
    <source>
        <dbReference type="ARBA" id="ARBA00023136"/>
    </source>
</evidence>
<evidence type="ECO:0000256" key="6">
    <source>
        <dbReference type="ARBA" id="ARBA00022617"/>
    </source>
</evidence>
<evidence type="ECO:0000256" key="12">
    <source>
        <dbReference type="ARBA" id="ARBA00023157"/>
    </source>
</evidence>
<keyword evidence="5" id="KW-0964">Secreted</keyword>
<feature type="compositionally biased region" description="Low complexity" evidence="16">
    <location>
        <begin position="139"/>
        <end position="161"/>
    </location>
</feature>
<keyword evidence="13" id="KW-0325">Glycoprotein</keyword>
<feature type="domain" description="CFEM" evidence="18">
    <location>
        <begin position="1"/>
        <end position="115"/>
    </location>
</feature>
<keyword evidence="11" id="KW-0472">Membrane</keyword>
<evidence type="ECO:0000313" key="19">
    <source>
        <dbReference type="EMBL" id="KAJ2904429.1"/>
    </source>
</evidence>
<keyword evidence="4" id="KW-1003">Cell membrane</keyword>
<keyword evidence="9 17" id="KW-0732">Signal</keyword>
<keyword evidence="6 15" id="KW-0349">Heme</keyword>
<evidence type="ECO:0000256" key="10">
    <source>
        <dbReference type="ARBA" id="ARBA00023004"/>
    </source>
</evidence>
<feature type="signal peptide" evidence="17">
    <location>
        <begin position="1"/>
        <end position="17"/>
    </location>
</feature>
<evidence type="ECO:0000259" key="18">
    <source>
        <dbReference type="PROSITE" id="PS52012"/>
    </source>
</evidence>
<evidence type="ECO:0000313" key="20">
    <source>
        <dbReference type="Proteomes" id="UP001201980"/>
    </source>
</evidence>
<protein>
    <submittedName>
        <fullName evidence="19">Cfem domain-containing protein</fullName>
    </submittedName>
</protein>
<evidence type="ECO:0000256" key="14">
    <source>
        <dbReference type="ARBA" id="ARBA00023288"/>
    </source>
</evidence>
<evidence type="ECO:0000256" key="17">
    <source>
        <dbReference type="SAM" id="SignalP"/>
    </source>
</evidence>
<evidence type="ECO:0000256" key="9">
    <source>
        <dbReference type="ARBA" id="ARBA00022729"/>
    </source>
</evidence>
<evidence type="ECO:0000256" key="16">
    <source>
        <dbReference type="SAM" id="MobiDB-lite"/>
    </source>
</evidence>
<evidence type="ECO:0000256" key="4">
    <source>
        <dbReference type="ARBA" id="ARBA00022475"/>
    </source>
</evidence>
<dbReference type="Proteomes" id="UP001201980">
    <property type="component" value="Unassembled WGS sequence"/>
</dbReference>
<comment type="caution">
    <text evidence="19">The sequence shown here is derived from an EMBL/GenBank/DDBJ whole genome shotgun (WGS) entry which is preliminary data.</text>
</comment>
<accession>A0AAD5RV88</accession>
<organism evidence="19 20">
    <name type="scientific">Zalerion maritima</name>
    <dbReference type="NCBI Taxonomy" id="339359"/>
    <lineage>
        <taxon>Eukaryota</taxon>
        <taxon>Fungi</taxon>
        <taxon>Dikarya</taxon>
        <taxon>Ascomycota</taxon>
        <taxon>Pezizomycotina</taxon>
        <taxon>Sordariomycetes</taxon>
        <taxon>Lulworthiomycetidae</taxon>
        <taxon>Lulworthiales</taxon>
        <taxon>Lulworthiaceae</taxon>
        <taxon>Zalerion</taxon>
    </lineage>
</organism>
<evidence type="ECO:0000256" key="8">
    <source>
        <dbReference type="ARBA" id="ARBA00022723"/>
    </source>
</evidence>
<evidence type="ECO:0000256" key="15">
    <source>
        <dbReference type="PROSITE-ProRule" id="PRU01356"/>
    </source>
</evidence>
<comment type="similarity">
    <text evidence="3">Belongs to the RBT5 family.</text>
</comment>
<evidence type="ECO:0000256" key="2">
    <source>
        <dbReference type="ARBA" id="ARBA00004613"/>
    </source>
</evidence>
<sequence>MRYSAVVFAAVVGLATAQSPGDYFPECALDCLDSAVSSVTDCTVDDSSCQCEDANQSAIQTAATSCIIEACGSDVAINEVLPAAAEFCAAVAAGGDDTATTSAEETTAEETTPAETTAEETTPAETTAAETTAAEEETTMTTMETSTPTAAGNGTATTSTPVEVNAASGRSAGGVAALLLAALAAF</sequence>
<feature type="binding site" description="axial binding residue" evidence="15">
    <location>
        <position position="46"/>
    </location>
    <ligand>
        <name>heme</name>
        <dbReference type="ChEBI" id="CHEBI:30413"/>
    </ligand>
    <ligandPart>
        <name>Fe</name>
        <dbReference type="ChEBI" id="CHEBI:18248"/>
    </ligandPart>
</feature>
<dbReference type="EMBL" id="JAKWBI020000054">
    <property type="protein sequence ID" value="KAJ2904429.1"/>
    <property type="molecule type" value="Genomic_DNA"/>
</dbReference>
<keyword evidence="8 15" id="KW-0479">Metal-binding</keyword>
<dbReference type="GO" id="GO:0005886">
    <property type="term" value="C:plasma membrane"/>
    <property type="evidence" value="ECO:0007669"/>
    <property type="project" value="UniProtKB-SubCell"/>
</dbReference>
<evidence type="ECO:0000256" key="1">
    <source>
        <dbReference type="ARBA" id="ARBA00004609"/>
    </source>
</evidence>
<dbReference type="SMART" id="SM00747">
    <property type="entry name" value="CFEM"/>
    <property type="match status" value="1"/>
</dbReference>
<dbReference type="InterPro" id="IPR051735">
    <property type="entry name" value="CFEM_domain"/>
</dbReference>
<reference evidence="19" key="1">
    <citation type="submission" date="2022-07" db="EMBL/GenBank/DDBJ databases">
        <title>Draft genome sequence of Zalerion maritima ATCC 34329, a (micro)plastics degrading marine fungus.</title>
        <authorList>
            <person name="Paco A."/>
            <person name="Goncalves M.F.M."/>
            <person name="Rocha-Santos T.A.P."/>
            <person name="Alves A."/>
        </authorList>
    </citation>
    <scope>NUCLEOTIDE SEQUENCE</scope>
    <source>
        <strain evidence="19">ATCC 34329</strain>
    </source>
</reference>
<dbReference type="PROSITE" id="PS52012">
    <property type="entry name" value="CFEM"/>
    <property type="match status" value="1"/>
</dbReference>
<proteinExistence type="inferred from homology"/>
<comment type="subcellular location">
    <subcellularLocation>
        <location evidence="1">Cell membrane</location>
        <topology evidence="1">Lipid-anchor</topology>
        <topology evidence="1">GPI-anchor</topology>
    </subcellularLocation>
    <subcellularLocation>
        <location evidence="2">Secreted</location>
    </subcellularLocation>
</comment>
<keyword evidence="12 15" id="KW-1015">Disulfide bond</keyword>
<evidence type="ECO:0000256" key="7">
    <source>
        <dbReference type="ARBA" id="ARBA00022622"/>
    </source>
</evidence>
<dbReference type="GO" id="GO:0098552">
    <property type="term" value="C:side of membrane"/>
    <property type="evidence" value="ECO:0007669"/>
    <property type="project" value="UniProtKB-KW"/>
</dbReference>
<dbReference type="GO" id="GO:0046872">
    <property type="term" value="F:metal ion binding"/>
    <property type="evidence" value="ECO:0007669"/>
    <property type="project" value="UniProtKB-UniRule"/>
</dbReference>
<dbReference type="PANTHER" id="PTHR37928:SF2">
    <property type="entry name" value="GPI ANCHORED CFEM DOMAIN PROTEIN (AFU_ORTHOLOGUE AFUA_6G10580)"/>
    <property type="match status" value="1"/>
</dbReference>